<dbReference type="AlphaFoldDB" id="A0A1G9CNZ6"/>
<dbReference type="RefSeq" id="WP_092158334.1">
    <property type="nucleotide sequence ID" value="NZ_FNGA01000001.1"/>
</dbReference>
<evidence type="ECO:0000313" key="1">
    <source>
        <dbReference type="EMBL" id="SDK53411.1"/>
    </source>
</evidence>
<dbReference type="GO" id="GO:0015774">
    <property type="term" value="P:polysaccharide transport"/>
    <property type="evidence" value="ECO:0007669"/>
    <property type="project" value="InterPro"/>
</dbReference>
<sequence length="473" mass="53934">MTKPAILFLSRGRRDPMFIDTINILKDKYHVVVITNQINHEIYSKIDNISIESSLSIEELKAACKNVTPSQLESIKKIEKELEINCYEFNVNYLLYRKFVSRYGAAHVHAFPNEHIPQRLYLDYNFISEIINKYSIKYAFYETLDLIDSMIINAMAQQGMIKKAFEHSVESLGGELRLRIATGQYRRSPRIEHTLTSCELSKESLLWAEKTVAQYKHEKPKTKYDDYHTNLGKIINRVPVAKICNKIKRVFNGESFLPATIKLKNRILSAKYFSKNLPDTKIVSYFLQLTPEASMCSQVPEFADQEYLIEQIAIHGKYGYTVAVKEHPACYGNRGPRFYKELNLLPNVVLLPPSFPTRNLITRSEAVIVATGTSPGLESIATGVPVICLGKPYFNICGNTVKANSPREVWDALEKIKSKEAEQINFIAAMHQATYKHPQFETPEEFELGKGIGKIMAKALDDEIELYESGALK</sequence>
<organism evidence="1 2">
    <name type="scientific">Maridesulfovibrio ferrireducens</name>
    <dbReference type="NCBI Taxonomy" id="246191"/>
    <lineage>
        <taxon>Bacteria</taxon>
        <taxon>Pseudomonadati</taxon>
        <taxon>Thermodesulfobacteriota</taxon>
        <taxon>Desulfovibrionia</taxon>
        <taxon>Desulfovibrionales</taxon>
        <taxon>Desulfovibrionaceae</taxon>
        <taxon>Maridesulfovibrio</taxon>
    </lineage>
</organism>
<dbReference type="Proteomes" id="UP000199053">
    <property type="component" value="Unassembled WGS sequence"/>
</dbReference>
<dbReference type="GO" id="GO:0000271">
    <property type="term" value="P:polysaccharide biosynthetic process"/>
    <property type="evidence" value="ECO:0007669"/>
    <property type="project" value="InterPro"/>
</dbReference>
<dbReference type="STRING" id="246191.SAMN05660337_0747"/>
<keyword evidence="2" id="KW-1185">Reference proteome</keyword>
<protein>
    <submittedName>
        <fullName evidence="1">Capsule polysaccharide biosynthesis protein</fullName>
    </submittedName>
</protein>
<name>A0A1G9CNZ6_9BACT</name>
<dbReference type="OrthoDB" id="5449359at2"/>
<dbReference type="InterPro" id="IPR007833">
    <property type="entry name" value="Capsule_polysaccharide_synth"/>
</dbReference>
<accession>A0A1G9CNZ6</accession>
<gene>
    <name evidence="1" type="ORF">SAMN05660337_0747</name>
</gene>
<dbReference type="EMBL" id="FNGA01000001">
    <property type="protein sequence ID" value="SDK53411.1"/>
    <property type="molecule type" value="Genomic_DNA"/>
</dbReference>
<dbReference type="Pfam" id="PF05159">
    <property type="entry name" value="Capsule_synth"/>
    <property type="match status" value="1"/>
</dbReference>
<proteinExistence type="predicted"/>
<dbReference type="SUPFAM" id="SSF53756">
    <property type="entry name" value="UDP-Glycosyltransferase/glycogen phosphorylase"/>
    <property type="match status" value="1"/>
</dbReference>
<reference evidence="2" key="1">
    <citation type="submission" date="2016-10" db="EMBL/GenBank/DDBJ databases">
        <authorList>
            <person name="Varghese N."/>
            <person name="Submissions S."/>
        </authorList>
    </citation>
    <scope>NUCLEOTIDE SEQUENCE [LARGE SCALE GENOMIC DNA]</scope>
    <source>
        <strain evidence="2">DSM 16995</strain>
    </source>
</reference>
<evidence type="ECO:0000313" key="2">
    <source>
        <dbReference type="Proteomes" id="UP000199053"/>
    </source>
</evidence>